<dbReference type="GO" id="GO:0003677">
    <property type="term" value="F:DNA binding"/>
    <property type="evidence" value="ECO:0007669"/>
    <property type="project" value="UniProtKB-KW"/>
</dbReference>
<gene>
    <name evidence="1" type="ORF">P9989_18145</name>
</gene>
<organism evidence="1 2">
    <name type="scientific">Halobacillus naozhouensis</name>
    <dbReference type="NCBI Taxonomy" id="554880"/>
    <lineage>
        <taxon>Bacteria</taxon>
        <taxon>Bacillati</taxon>
        <taxon>Bacillota</taxon>
        <taxon>Bacilli</taxon>
        <taxon>Bacillales</taxon>
        <taxon>Bacillaceae</taxon>
        <taxon>Halobacillus</taxon>
    </lineage>
</organism>
<dbReference type="Proteomes" id="UP001221597">
    <property type="component" value="Chromosome"/>
</dbReference>
<dbReference type="RefSeq" id="WP_283076258.1">
    <property type="nucleotide sequence ID" value="NZ_CP121671.1"/>
</dbReference>
<keyword evidence="1" id="KW-0238">DNA-binding</keyword>
<keyword evidence="2" id="KW-1185">Reference proteome</keyword>
<sequence length="76" mass="8561">MANIIVIYLRIFTVEPKEIIIGIVLGAKMILTVDDNGIRLEPDKQKPILDTLLSQVTPDNQHKEVDFGYPEGDELI</sequence>
<reference evidence="1 2" key="1">
    <citation type="submission" date="2023-04" db="EMBL/GenBank/DDBJ databases">
        <title>Genome sequence of Halobacillus naozhouensis KACC 21980.</title>
        <authorList>
            <person name="Kim S."/>
            <person name="Heo J."/>
            <person name="Kwon S.-W."/>
        </authorList>
    </citation>
    <scope>NUCLEOTIDE SEQUENCE [LARGE SCALE GENOMIC DNA]</scope>
    <source>
        <strain evidence="1 2">KCTC 13234</strain>
    </source>
</reference>
<protein>
    <submittedName>
        <fullName evidence="1">AbrB/MazE/SpoVT family DNA-binding domain-containing protein</fullName>
    </submittedName>
</protein>
<evidence type="ECO:0000313" key="1">
    <source>
        <dbReference type="EMBL" id="WFT74257.1"/>
    </source>
</evidence>
<accession>A0ABY8IWQ8</accession>
<evidence type="ECO:0000313" key="2">
    <source>
        <dbReference type="Proteomes" id="UP001221597"/>
    </source>
</evidence>
<dbReference type="EMBL" id="CP121671">
    <property type="protein sequence ID" value="WFT74257.1"/>
    <property type="molecule type" value="Genomic_DNA"/>
</dbReference>
<dbReference type="Gene3D" id="2.10.260.10">
    <property type="match status" value="1"/>
</dbReference>
<name>A0ABY8IWQ8_9BACI</name>
<proteinExistence type="predicted"/>